<gene>
    <name evidence="1" type="primary">ier3</name>
</gene>
<dbReference type="GeneID" id="114799809"/>
<sequence length="168" mass="18976">MYARSDSQVVFGAAARNTQPEIFTFERVPAAPPPPPRPRRKPTRVLYPSTVRRHLPPAEKSPAKRWLLVLCLVVLFQIWTEEAAADGQCAAELLEAPGGDASFARYRVLPFRSAEEQARRLTGDWMELLNETCPTCEEQVKELYEKSTRNSYVVALLYPVYHTLGGDN</sequence>
<evidence type="ECO:0000313" key="1">
    <source>
        <dbReference type="Ensembl" id="ENSDCDP00010024173.1"/>
    </source>
</evidence>
<name>A0AAY4BTE5_9TELE</name>
<dbReference type="Ensembl" id="ENSDCDT00010029885.1">
    <property type="protein sequence ID" value="ENSDCDP00010024173.1"/>
    <property type="gene ID" value="ENSDCDG00010015326.1"/>
</dbReference>
<proteinExistence type="predicted"/>
<organism evidence="1 2">
    <name type="scientific">Denticeps clupeoides</name>
    <name type="common">denticle herring</name>
    <dbReference type="NCBI Taxonomy" id="299321"/>
    <lineage>
        <taxon>Eukaryota</taxon>
        <taxon>Metazoa</taxon>
        <taxon>Chordata</taxon>
        <taxon>Craniata</taxon>
        <taxon>Vertebrata</taxon>
        <taxon>Euteleostomi</taxon>
        <taxon>Actinopterygii</taxon>
        <taxon>Neopterygii</taxon>
        <taxon>Teleostei</taxon>
        <taxon>Clupei</taxon>
        <taxon>Clupeiformes</taxon>
        <taxon>Denticipitoidei</taxon>
        <taxon>Denticipitidae</taxon>
        <taxon>Denticeps</taxon>
    </lineage>
</organism>
<protein>
    <submittedName>
        <fullName evidence="1">Uncharacterized protein</fullName>
    </submittedName>
</protein>
<keyword evidence="2" id="KW-1185">Reference proteome</keyword>
<dbReference type="GeneTree" id="ENSGT00940000169174"/>
<evidence type="ECO:0000313" key="2">
    <source>
        <dbReference type="Proteomes" id="UP000694580"/>
    </source>
</evidence>
<dbReference type="PANTHER" id="PTHR16915">
    <property type="entry name" value="IMMEDIATE EARLY RESPONSE 3"/>
    <property type="match status" value="1"/>
</dbReference>
<dbReference type="InterPro" id="IPR024829">
    <property type="entry name" value="IEX-1"/>
</dbReference>
<reference evidence="1" key="2">
    <citation type="submission" date="2025-08" db="UniProtKB">
        <authorList>
            <consortium name="Ensembl"/>
        </authorList>
    </citation>
    <scope>IDENTIFICATION</scope>
</reference>
<reference evidence="1 2" key="1">
    <citation type="submission" date="2020-06" db="EMBL/GenBank/DDBJ databases">
        <authorList>
            <consortium name="Wellcome Sanger Institute Data Sharing"/>
        </authorList>
    </citation>
    <scope>NUCLEOTIDE SEQUENCE [LARGE SCALE GENOMIC DNA]</scope>
</reference>
<dbReference type="RefSeq" id="XP_028852521.1">
    <property type="nucleotide sequence ID" value="XM_028996688.1"/>
</dbReference>
<dbReference type="PRINTS" id="PR02100">
    <property type="entry name" value="GENEIEX1"/>
</dbReference>
<dbReference type="AlphaFoldDB" id="A0AAY4BTE5"/>
<dbReference type="GO" id="GO:0043066">
    <property type="term" value="P:negative regulation of apoptotic process"/>
    <property type="evidence" value="ECO:0007669"/>
    <property type="project" value="InterPro"/>
</dbReference>
<reference evidence="1" key="3">
    <citation type="submission" date="2025-09" db="UniProtKB">
        <authorList>
            <consortium name="Ensembl"/>
        </authorList>
    </citation>
    <scope>IDENTIFICATION</scope>
</reference>
<dbReference type="PANTHER" id="PTHR16915:SF0">
    <property type="entry name" value="RADIATION-INDUCIBLE IMMEDIATE-EARLY GENE IEX-1"/>
    <property type="match status" value="1"/>
</dbReference>
<dbReference type="Proteomes" id="UP000694580">
    <property type="component" value="Chromosome 11"/>
</dbReference>
<accession>A0AAY4BTE5</accession>